<protein>
    <recommendedName>
        <fullName evidence="2">DUF305 domain-containing protein</fullName>
    </recommendedName>
</protein>
<reference evidence="3" key="1">
    <citation type="submission" date="2016-09" db="EMBL/GenBank/DDBJ databases">
        <title>IS1411 activates the second repA gene of the plasmid pG20 in Pseudomonas fluorescens PC20.</title>
        <authorList>
            <person name="Naanuri E."/>
            <person name="Heinaru E."/>
            <person name="Joesaar M."/>
            <person name="Heinaru A."/>
        </authorList>
    </citation>
    <scope>NUCLEOTIDE SEQUENCE</scope>
    <source>
        <strain evidence="3">PC20</strain>
        <plasmid evidence="3">pG20</plasmid>
    </source>
</reference>
<keyword evidence="1" id="KW-0732">Signal</keyword>
<dbReference type="EMBL" id="KX893538">
    <property type="protein sequence ID" value="ARJ58001.1"/>
    <property type="molecule type" value="Genomic_DNA"/>
</dbReference>
<dbReference type="PANTHER" id="PTHR36933">
    <property type="entry name" value="SLL0788 PROTEIN"/>
    <property type="match status" value="1"/>
</dbReference>
<feature type="signal peptide" evidence="1">
    <location>
        <begin position="1"/>
        <end position="36"/>
    </location>
</feature>
<evidence type="ECO:0000313" key="3">
    <source>
        <dbReference type="EMBL" id="ARJ58001.1"/>
    </source>
</evidence>
<accession>A0A1W6C0S0</accession>
<feature type="chain" id="PRO_5010864183" description="DUF305 domain-containing protein" evidence="1">
    <location>
        <begin position="37"/>
        <end position="131"/>
    </location>
</feature>
<dbReference type="Pfam" id="PF03713">
    <property type="entry name" value="DUF305"/>
    <property type="match status" value="1"/>
</dbReference>
<name>A0A1W6C0S0_PSEFL</name>
<evidence type="ECO:0000259" key="2">
    <source>
        <dbReference type="Pfam" id="PF03713"/>
    </source>
</evidence>
<dbReference type="InterPro" id="IPR012347">
    <property type="entry name" value="Ferritin-like"/>
</dbReference>
<sequence>MSQHIKHNSSSRFTLLMRAVLMVVAVMAAAPTLANAAEPAKSETMPMPMPSEQMDQSKITKQLGGMSMTGDVDYDFATNMRMHHQMAIEMAQTELKSGKNQEMLHMAKDIIAAQKKEIAVFDQWIKANKKP</sequence>
<feature type="domain" description="DUF305" evidence="2">
    <location>
        <begin position="41"/>
        <end position="124"/>
    </location>
</feature>
<keyword evidence="3" id="KW-0614">Plasmid</keyword>
<dbReference type="InterPro" id="IPR005183">
    <property type="entry name" value="DUF305_CopM-like"/>
</dbReference>
<dbReference type="Gene3D" id="1.20.1260.10">
    <property type="match status" value="1"/>
</dbReference>
<evidence type="ECO:0000256" key="1">
    <source>
        <dbReference type="SAM" id="SignalP"/>
    </source>
</evidence>
<organism evidence="3">
    <name type="scientific">Pseudomonas fluorescens</name>
    <dbReference type="NCBI Taxonomy" id="294"/>
    <lineage>
        <taxon>Bacteria</taxon>
        <taxon>Pseudomonadati</taxon>
        <taxon>Pseudomonadota</taxon>
        <taxon>Gammaproteobacteria</taxon>
        <taxon>Pseudomonadales</taxon>
        <taxon>Pseudomonadaceae</taxon>
        <taxon>Pseudomonas</taxon>
    </lineage>
</organism>
<dbReference type="PANTHER" id="PTHR36933:SF1">
    <property type="entry name" value="SLL0788 PROTEIN"/>
    <property type="match status" value="1"/>
</dbReference>
<dbReference type="AlphaFoldDB" id="A0A1W6C0S0"/>
<proteinExistence type="predicted"/>
<geneLocation type="plasmid" evidence="3">
    <name>pG20</name>
</geneLocation>